<keyword evidence="2" id="KW-1185">Reference proteome</keyword>
<proteinExistence type="predicted"/>
<accession>A0ACB9KJ91</accession>
<protein>
    <submittedName>
        <fullName evidence="1">Uncharacterized protein</fullName>
    </submittedName>
</protein>
<organism evidence="1 2">
    <name type="scientific">Bauhinia variegata</name>
    <name type="common">Purple orchid tree</name>
    <name type="synonym">Phanera variegata</name>
    <dbReference type="NCBI Taxonomy" id="167791"/>
    <lineage>
        <taxon>Eukaryota</taxon>
        <taxon>Viridiplantae</taxon>
        <taxon>Streptophyta</taxon>
        <taxon>Embryophyta</taxon>
        <taxon>Tracheophyta</taxon>
        <taxon>Spermatophyta</taxon>
        <taxon>Magnoliopsida</taxon>
        <taxon>eudicotyledons</taxon>
        <taxon>Gunneridae</taxon>
        <taxon>Pentapetalae</taxon>
        <taxon>rosids</taxon>
        <taxon>fabids</taxon>
        <taxon>Fabales</taxon>
        <taxon>Fabaceae</taxon>
        <taxon>Cercidoideae</taxon>
        <taxon>Cercideae</taxon>
        <taxon>Bauhiniinae</taxon>
        <taxon>Bauhinia</taxon>
    </lineage>
</organism>
<sequence length="263" mass="30544">MDLQFLFSFFVFGLLFVFLVQQHRRRRLPPSPQPCPPIIGHLHLLGPLVHQSLYRLSLRCGPLFSLRFGSVPCIVACAPHYAKQLLQTNEHSFSHRIETSAVKRLTYESSLAFAPPGPYWRFIKKLSMNELLGTRAMNHFQKLRAQEYDSLLKLLARHAEAGEAINLTEELLKLTNNVISRMILGEAEEAREVVRGVTKIFGEFNVSDYIWLFKKFDFQGFGKRIKDLFHSYDTLVERVINKRLEMRKKENGQDDESPTEFIF</sequence>
<gene>
    <name evidence="1" type="ORF">L6164_037096</name>
</gene>
<dbReference type="Proteomes" id="UP000828941">
    <property type="component" value="Chromosome 14"/>
</dbReference>
<comment type="caution">
    <text evidence="1">The sequence shown here is derived from an EMBL/GenBank/DDBJ whole genome shotgun (WGS) entry which is preliminary data.</text>
</comment>
<evidence type="ECO:0000313" key="1">
    <source>
        <dbReference type="EMBL" id="KAI4297199.1"/>
    </source>
</evidence>
<dbReference type="EMBL" id="CM039439">
    <property type="protein sequence ID" value="KAI4297199.1"/>
    <property type="molecule type" value="Genomic_DNA"/>
</dbReference>
<evidence type="ECO:0000313" key="2">
    <source>
        <dbReference type="Proteomes" id="UP000828941"/>
    </source>
</evidence>
<reference evidence="1 2" key="1">
    <citation type="journal article" date="2022" name="DNA Res.">
        <title>Chromosomal-level genome assembly of the orchid tree Bauhinia variegata (Leguminosae; Cercidoideae) supports the allotetraploid origin hypothesis of Bauhinia.</title>
        <authorList>
            <person name="Zhong Y."/>
            <person name="Chen Y."/>
            <person name="Zheng D."/>
            <person name="Pang J."/>
            <person name="Liu Y."/>
            <person name="Luo S."/>
            <person name="Meng S."/>
            <person name="Qian L."/>
            <person name="Wei D."/>
            <person name="Dai S."/>
            <person name="Zhou R."/>
        </authorList>
    </citation>
    <scope>NUCLEOTIDE SEQUENCE [LARGE SCALE GENOMIC DNA]</scope>
    <source>
        <strain evidence="1">BV-YZ2020</strain>
    </source>
</reference>
<name>A0ACB9KJ91_BAUVA</name>